<name>A0A1Z4VVD7_9GAMM</name>
<keyword evidence="3" id="KW-1185">Reference proteome</keyword>
<reference evidence="2 3" key="1">
    <citation type="submission" date="2017-05" db="EMBL/GenBank/DDBJ databases">
        <title>Thiocyanate degradation by Thiohalobacter thiocyanaticus FOKN1.</title>
        <authorList>
            <person name="Oshiki M."/>
            <person name="Fukushima T."/>
            <person name="Kawano S."/>
            <person name="Nakagawa J."/>
        </authorList>
    </citation>
    <scope>NUCLEOTIDE SEQUENCE [LARGE SCALE GENOMIC DNA]</scope>
    <source>
        <strain evidence="2 3">FOKN1</strain>
    </source>
</reference>
<sequence length="206" mass="22652">MTDRKSHWESIYRDKSPLEVSWYQQEPALSLELIRQAGVAPDAPIIDVGGGASVLVDRLLALGYTDLSLLDLSARALDCARRRLGASAERVEWLEADITAFQPGRRYALWHDRAVFHFLTTADERQRYVQTLQRALVPGGHVIIAAFAIGGPTRCSGLDIVQYDADRLMGELGPGFALQSTRAEAHATPGGSIQQFGYFLIRLTAG</sequence>
<dbReference type="PANTHER" id="PTHR12843:SF5">
    <property type="entry name" value="EEF1A LYSINE METHYLTRANSFERASE 2"/>
    <property type="match status" value="1"/>
</dbReference>
<evidence type="ECO:0000313" key="2">
    <source>
        <dbReference type="EMBL" id="BAZ95422.1"/>
    </source>
</evidence>
<dbReference type="OrthoDB" id="9788660at2"/>
<organism evidence="2 3">
    <name type="scientific">Thiohalobacter thiocyanaticus</name>
    <dbReference type="NCBI Taxonomy" id="585455"/>
    <lineage>
        <taxon>Bacteria</taxon>
        <taxon>Pseudomonadati</taxon>
        <taxon>Pseudomonadota</taxon>
        <taxon>Gammaproteobacteria</taxon>
        <taxon>Thiohalobacterales</taxon>
        <taxon>Thiohalobacteraceae</taxon>
        <taxon>Thiohalobacter</taxon>
    </lineage>
</organism>
<keyword evidence="2" id="KW-0808">Transferase</keyword>
<dbReference type="PANTHER" id="PTHR12843">
    <property type="entry name" value="PROTEIN-LYSINE N-METHYLTRANSFERASE METTL10"/>
    <property type="match status" value="1"/>
</dbReference>
<dbReference type="CDD" id="cd02440">
    <property type="entry name" value="AdoMet_MTases"/>
    <property type="match status" value="1"/>
</dbReference>
<dbReference type="GO" id="GO:0032259">
    <property type="term" value="P:methylation"/>
    <property type="evidence" value="ECO:0007669"/>
    <property type="project" value="UniProtKB-KW"/>
</dbReference>
<dbReference type="RefSeq" id="WP_096367405.1">
    <property type="nucleotide sequence ID" value="NZ_AP018052.1"/>
</dbReference>
<proteinExistence type="predicted"/>
<dbReference type="EMBL" id="AP018052">
    <property type="protein sequence ID" value="BAZ95422.1"/>
    <property type="molecule type" value="Genomic_DNA"/>
</dbReference>
<evidence type="ECO:0000259" key="1">
    <source>
        <dbReference type="Pfam" id="PF13649"/>
    </source>
</evidence>
<protein>
    <submittedName>
        <fullName evidence="2">SAM-dependent methyltransferases</fullName>
    </submittedName>
</protein>
<gene>
    <name evidence="2" type="ORF">FOKN1_3065</name>
</gene>
<accession>A0A1Z4VVD7</accession>
<dbReference type="KEGG" id="ttc:FOKN1_3065"/>
<evidence type="ECO:0000313" key="3">
    <source>
        <dbReference type="Proteomes" id="UP000218765"/>
    </source>
</evidence>
<dbReference type="SUPFAM" id="SSF53335">
    <property type="entry name" value="S-adenosyl-L-methionine-dependent methyltransferases"/>
    <property type="match status" value="1"/>
</dbReference>
<dbReference type="AlphaFoldDB" id="A0A1Z4VVD7"/>
<dbReference type="InterPro" id="IPR029063">
    <property type="entry name" value="SAM-dependent_MTases_sf"/>
</dbReference>
<dbReference type="InterPro" id="IPR041698">
    <property type="entry name" value="Methyltransf_25"/>
</dbReference>
<dbReference type="Pfam" id="PF13649">
    <property type="entry name" value="Methyltransf_25"/>
    <property type="match status" value="1"/>
</dbReference>
<dbReference type="GO" id="GO:0008168">
    <property type="term" value="F:methyltransferase activity"/>
    <property type="evidence" value="ECO:0007669"/>
    <property type="project" value="UniProtKB-KW"/>
</dbReference>
<feature type="domain" description="Methyltransferase" evidence="1">
    <location>
        <begin position="45"/>
        <end position="140"/>
    </location>
</feature>
<keyword evidence="2" id="KW-0489">Methyltransferase</keyword>
<dbReference type="Proteomes" id="UP000218765">
    <property type="component" value="Chromosome"/>
</dbReference>
<dbReference type="Gene3D" id="3.40.50.150">
    <property type="entry name" value="Vaccinia Virus protein VP39"/>
    <property type="match status" value="1"/>
</dbReference>